<organism evidence="3 4">
    <name type="scientific">Molorchus minor</name>
    <dbReference type="NCBI Taxonomy" id="1323400"/>
    <lineage>
        <taxon>Eukaryota</taxon>
        <taxon>Metazoa</taxon>
        <taxon>Ecdysozoa</taxon>
        <taxon>Arthropoda</taxon>
        <taxon>Hexapoda</taxon>
        <taxon>Insecta</taxon>
        <taxon>Pterygota</taxon>
        <taxon>Neoptera</taxon>
        <taxon>Endopterygota</taxon>
        <taxon>Coleoptera</taxon>
        <taxon>Polyphaga</taxon>
        <taxon>Cucujiformia</taxon>
        <taxon>Chrysomeloidea</taxon>
        <taxon>Cerambycidae</taxon>
        <taxon>Lamiinae</taxon>
        <taxon>Monochamini</taxon>
        <taxon>Molorchus</taxon>
    </lineage>
</organism>
<dbReference type="InterPro" id="IPR005055">
    <property type="entry name" value="A10/PebIII"/>
</dbReference>
<dbReference type="Proteomes" id="UP001162164">
    <property type="component" value="Unassembled WGS sequence"/>
</dbReference>
<reference evidence="3" key="1">
    <citation type="journal article" date="2023" name="Insect Mol. Biol.">
        <title>Genome sequencing provides insights into the evolution of gene families encoding plant cell wall-degrading enzymes in longhorned beetles.</title>
        <authorList>
            <person name="Shin N.R."/>
            <person name="Okamura Y."/>
            <person name="Kirsch R."/>
            <person name="Pauchet Y."/>
        </authorList>
    </citation>
    <scope>NUCLEOTIDE SEQUENCE</scope>
    <source>
        <strain evidence="3">MMC_N1</strain>
    </source>
</reference>
<evidence type="ECO:0000256" key="1">
    <source>
        <dbReference type="SAM" id="Phobius"/>
    </source>
</evidence>
<feature type="signal peptide" evidence="2">
    <location>
        <begin position="1"/>
        <end position="18"/>
    </location>
</feature>
<dbReference type="InterPro" id="IPR036682">
    <property type="entry name" value="OS_D_A10/PebIII_sf"/>
</dbReference>
<evidence type="ECO:0000313" key="4">
    <source>
        <dbReference type="Proteomes" id="UP001162164"/>
    </source>
</evidence>
<sequence>MNSTLQVWVIFLVFSVRGEERYTTKYDTTDFEQIIKSDRLLKNYVNCLLDRGPCTPDGRELRSIYLFLFVCKLREDYWFPKRAEKKIRSFDVVTKRKFKFLWLQIVASDICNSLDSKRIIFLLNLNSLLFTQFFVLRFISSFWIIIINWYNHMPLLSRTRPYGAALQKKGAYGPHAKEGCMSEN</sequence>
<keyword evidence="1" id="KW-0472">Membrane</keyword>
<comment type="caution">
    <text evidence="3">The sequence shown here is derived from an EMBL/GenBank/DDBJ whole genome shotgun (WGS) entry which is preliminary data.</text>
</comment>
<dbReference type="EMBL" id="JAPWTJ010000096">
    <property type="protein sequence ID" value="KAJ8983038.1"/>
    <property type="molecule type" value="Genomic_DNA"/>
</dbReference>
<keyword evidence="2" id="KW-0732">Signal</keyword>
<keyword evidence="1" id="KW-1133">Transmembrane helix</keyword>
<protein>
    <submittedName>
        <fullName evidence="3">Uncharacterized protein</fullName>
    </submittedName>
</protein>
<dbReference type="PANTHER" id="PTHR11257:SF13">
    <property type="entry name" value="GEO07322P1"/>
    <property type="match status" value="1"/>
</dbReference>
<proteinExistence type="predicted"/>
<keyword evidence="1" id="KW-0812">Transmembrane</keyword>
<feature type="transmembrane region" description="Helical" evidence="1">
    <location>
        <begin position="129"/>
        <end position="150"/>
    </location>
</feature>
<dbReference type="SUPFAM" id="SSF100910">
    <property type="entry name" value="Chemosensory protein Csp2"/>
    <property type="match status" value="1"/>
</dbReference>
<dbReference type="Pfam" id="PF03392">
    <property type="entry name" value="OS-D"/>
    <property type="match status" value="1"/>
</dbReference>
<feature type="chain" id="PRO_5045362551" evidence="2">
    <location>
        <begin position="19"/>
        <end position="184"/>
    </location>
</feature>
<name>A0ABQ9JY87_9CUCU</name>
<keyword evidence="4" id="KW-1185">Reference proteome</keyword>
<accession>A0ABQ9JY87</accession>
<evidence type="ECO:0000256" key="2">
    <source>
        <dbReference type="SAM" id="SignalP"/>
    </source>
</evidence>
<dbReference type="PANTHER" id="PTHR11257">
    <property type="entry name" value="CHEMOSENSORY PROTEIN-RELATED"/>
    <property type="match status" value="1"/>
</dbReference>
<gene>
    <name evidence="3" type="ORF">NQ317_013243</name>
</gene>
<evidence type="ECO:0000313" key="3">
    <source>
        <dbReference type="EMBL" id="KAJ8983038.1"/>
    </source>
</evidence>
<dbReference type="Gene3D" id="1.10.2080.10">
    <property type="entry name" value="Insect odorant-binding protein A10/Ejaculatory bulb-specific protein 3"/>
    <property type="match status" value="1"/>
</dbReference>